<keyword evidence="3" id="KW-1185">Reference proteome</keyword>
<dbReference type="EMBL" id="NHRY01000182">
    <property type="protein sequence ID" value="PPQ31865.1"/>
    <property type="molecule type" value="Genomic_DNA"/>
</dbReference>
<protein>
    <recommendedName>
        <fullName evidence="1">Polymerase beta nucleotidyltransferase domain-containing protein</fullName>
    </recommendedName>
</protein>
<proteinExistence type="predicted"/>
<evidence type="ECO:0000313" key="2">
    <source>
        <dbReference type="EMBL" id="PPQ31865.1"/>
    </source>
</evidence>
<organism evidence="2 3">
    <name type="scientific">Rhodopila globiformis</name>
    <name type="common">Rhodopseudomonas globiformis</name>
    <dbReference type="NCBI Taxonomy" id="1071"/>
    <lineage>
        <taxon>Bacteria</taxon>
        <taxon>Pseudomonadati</taxon>
        <taxon>Pseudomonadota</taxon>
        <taxon>Alphaproteobacteria</taxon>
        <taxon>Acetobacterales</taxon>
        <taxon>Acetobacteraceae</taxon>
        <taxon>Rhodopila</taxon>
    </lineage>
</organism>
<sequence length="196" mass="21572">MSTGWSSDSLAASITAAGMRTEALLPHFLTRTRIGIPISTMSIHRGGRHGVNAAFVAKRATYSGDPCYDPAHGPETQTGMAMRTATDILPIEAASRLAAYKRDVQRALPGVEKMILFGSRARNQARADSDYDIAVVVRDLADRRHVRRVLSSLAYDHILSGFFIRPIPLPSDYLRPRGRRVTELAEDILRDGVEIT</sequence>
<dbReference type="Proteomes" id="UP000239724">
    <property type="component" value="Unassembled WGS sequence"/>
</dbReference>
<dbReference type="AlphaFoldDB" id="A0A2S6NB76"/>
<accession>A0A2S6NB76</accession>
<dbReference type="Pfam" id="PF18765">
    <property type="entry name" value="Polbeta"/>
    <property type="match status" value="1"/>
</dbReference>
<dbReference type="Gene3D" id="3.30.460.10">
    <property type="entry name" value="Beta Polymerase, domain 2"/>
    <property type="match status" value="1"/>
</dbReference>
<dbReference type="InterPro" id="IPR052548">
    <property type="entry name" value="Type_VII_TA_antitoxin"/>
</dbReference>
<reference evidence="2 3" key="1">
    <citation type="journal article" date="2018" name="Arch. Microbiol.">
        <title>New insights into the metabolic potential of the phototrophic purple bacterium Rhodopila globiformis DSM 161(T) from its draft genome sequence and evidence for a vanadium-dependent nitrogenase.</title>
        <authorList>
            <person name="Imhoff J.F."/>
            <person name="Rahn T."/>
            <person name="Kunzel S."/>
            <person name="Neulinger S.C."/>
        </authorList>
    </citation>
    <scope>NUCLEOTIDE SEQUENCE [LARGE SCALE GENOMIC DNA]</scope>
    <source>
        <strain evidence="2 3">DSM 161</strain>
    </source>
</reference>
<dbReference type="PANTHER" id="PTHR33933">
    <property type="entry name" value="NUCLEOTIDYLTRANSFERASE"/>
    <property type="match status" value="1"/>
</dbReference>
<feature type="domain" description="Polymerase beta nucleotidyltransferase" evidence="1">
    <location>
        <begin position="109"/>
        <end position="156"/>
    </location>
</feature>
<dbReference type="CDD" id="cd05403">
    <property type="entry name" value="NT_KNTase_like"/>
    <property type="match status" value="1"/>
</dbReference>
<comment type="caution">
    <text evidence="2">The sequence shown here is derived from an EMBL/GenBank/DDBJ whole genome shotgun (WGS) entry which is preliminary data.</text>
</comment>
<dbReference type="PANTHER" id="PTHR33933:SF1">
    <property type="entry name" value="PROTEIN ADENYLYLTRANSFERASE MNTA-RELATED"/>
    <property type="match status" value="1"/>
</dbReference>
<gene>
    <name evidence="2" type="ORF">CCS01_16715</name>
</gene>
<dbReference type="InterPro" id="IPR041633">
    <property type="entry name" value="Polbeta"/>
</dbReference>
<name>A0A2S6NB76_RHOGL</name>
<dbReference type="InterPro" id="IPR043519">
    <property type="entry name" value="NT_sf"/>
</dbReference>
<evidence type="ECO:0000259" key="1">
    <source>
        <dbReference type="Pfam" id="PF18765"/>
    </source>
</evidence>
<evidence type="ECO:0000313" key="3">
    <source>
        <dbReference type="Proteomes" id="UP000239724"/>
    </source>
</evidence>
<dbReference type="SUPFAM" id="SSF81301">
    <property type="entry name" value="Nucleotidyltransferase"/>
    <property type="match status" value="1"/>
</dbReference>